<feature type="domain" description="Putative plant transposon protein" evidence="2">
    <location>
        <begin position="58"/>
        <end position="236"/>
    </location>
</feature>
<evidence type="ECO:0000313" key="4">
    <source>
        <dbReference type="Proteomes" id="UP000652761"/>
    </source>
</evidence>
<dbReference type="OrthoDB" id="6768573at2759"/>
<comment type="caution">
    <text evidence="3">The sequence shown here is derived from an EMBL/GenBank/DDBJ whole genome shotgun (WGS) entry which is preliminary data.</text>
</comment>
<name>A0A843XFC1_COLES</name>
<dbReference type="EMBL" id="NMUH01008033">
    <property type="protein sequence ID" value="MQM18208.1"/>
    <property type="molecule type" value="Genomic_DNA"/>
</dbReference>
<evidence type="ECO:0000259" key="2">
    <source>
        <dbReference type="Pfam" id="PF20167"/>
    </source>
</evidence>
<dbReference type="Pfam" id="PF20167">
    <property type="entry name" value="Transposase_32"/>
    <property type="match status" value="1"/>
</dbReference>
<accession>A0A843XFC1</accession>
<evidence type="ECO:0000313" key="3">
    <source>
        <dbReference type="EMBL" id="MQM18208.1"/>
    </source>
</evidence>
<sequence length="897" mass="97459">MAASAIFGSLGGYSAEFLTPEQQERFKFVKTKVCGNKTVDIADLEKNGMYNVVEALIRMQWMGVTTFSEVSYPDLVKAFYVCLNTQEDGSLVSYVKGTQIKIDSELLHELFGVTTSRHSGVHSVNAQVKGLGIVGPGYRLRDGKLDINQLNAFNRLLHFIVCQNLVPRSATFSTCSKADSDMMFWAIQNKEINMAAVMMERMTFARDQIWDTKSKLNVSLPYAHLLTKVFKHFGIDLAGAVVEKTGQSIRSRNLRKSGFSVIDGVWSKTIVAKGEAIIEGPVEEAVEGAADNLPTSIIASILRDVVDSVLTTPVTSETGGIAEEVVASGHIEESVEATVQEEQSSAPTSVVLEDAPIQGEQELMEKMLLLRGSNPRKVKQKKQLTMMSQWVMYQLMKTYLMIRMMLEKGRQPAPQIQMMISLLQFQRLDAQGTILCCLQSDVNSIFMSQASATKEISNTRNAMKWFNQEMGTMKNLLGDILKVVGAQIPPPPPPAAQVPESGPSRPSVQEAGPTGPEAVAAPAKAAVNVQRPSRPAEQVEGSLGQAEQVSGPTGPLESEPVQTEAEEESLAPKPPAPSSPSHTPIPPTPPSAPTAPPAPQTFKKPQSRPISSPTPFPPHSTSSPASSTTIPSPSPILEAPPASSAGASSSSSGPSLGPIDDLPTTSHSFLHPTPPPSFITIIPERAQLNSPFMEKIKDEFEEGIIRLTSSEWSKFYPLSAQQLFALNEAQAREVLKIREGSEHQILGTEPLGYEEPIYELGPGPHTGDPTLHAQSRAEKRSGKTSRAWFSKSVKVLSLKFGGQSPRDMRNQYMNLDRAQIRGTEPLGYEELVHELESGPDEGLPVDRNLWPEPRNFRLSVPVIGPGLLSTGALRTEYPALAMQPLSTADQGLSTDLD</sequence>
<feature type="compositionally biased region" description="Pro residues" evidence="1">
    <location>
        <begin position="572"/>
        <end position="599"/>
    </location>
</feature>
<organism evidence="3 4">
    <name type="scientific">Colocasia esculenta</name>
    <name type="common">Wild taro</name>
    <name type="synonym">Arum esculentum</name>
    <dbReference type="NCBI Taxonomy" id="4460"/>
    <lineage>
        <taxon>Eukaryota</taxon>
        <taxon>Viridiplantae</taxon>
        <taxon>Streptophyta</taxon>
        <taxon>Embryophyta</taxon>
        <taxon>Tracheophyta</taxon>
        <taxon>Spermatophyta</taxon>
        <taxon>Magnoliopsida</taxon>
        <taxon>Liliopsida</taxon>
        <taxon>Araceae</taxon>
        <taxon>Aroideae</taxon>
        <taxon>Colocasieae</taxon>
        <taxon>Colocasia</taxon>
    </lineage>
</organism>
<protein>
    <recommendedName>
        <fullName evidence="2">Putative plant transposon protein domain-containing protein</fullName>
    </recommendedName>
</protein>
<dbReference type="InterPro" id="IPR046796">
    <property type="entry name" value="Transposase_32_dom"/>
</dbReference>
<dbReference type="Proteomes" id="UP000652761">
    <property type="component" value="Unassembled WGS sequence"/>
</dbReference>
<evidence type="ECO:0000256" key="1">
    <source>
        <dbReference type="SAM" id="MobiDB-lite"/>
    </source>
</evidence>
<gene>
    <name evidence="3" type="ORF">Taro_051196</name>
</gene>
<keyword evidence="4" id="KW-1185">Reference proteome</keyword>
<reference evidence="3" key="1">
    <citation type="submission" date="2017-07" db="EMBL/GenBank/DDBJ databases">
        <title>Taro Niue Genome Assembly and Annotation.</title>
        <authorList>
            <person name="Atibalentja N."/>
            <person name="Keating K."/>
            <person name="Fields C.J."/>
        </authorList>
    </citation>
    <scope>NUCLEOTIDE SEQUENCE</scope>
    <source>
        <strain evidence="3">Niue_2</strain>
        <tissue evidence="3">Leaf</tissue>
    </source>
</reference>
<feature type="compositionally biased region" description="Low complexity" evidence="1">
    <location>
        <begin position="619"/>
        <end position="658"/>
    </location>
</feature>
<feature type="region of interest" description="Disordered" evidence="1">
    <location>
        <begin position="485"/>
        <end position="678"/>
    </location>
</feature>
<feature type="compositionally biased region" description="Low complexity" evidence="1">
    <location>
        <begin position="518"/>
        <end position="529"/>
    </location>
</feature>
<proteinExistence type="predicted"/>
<dbReference type="AlphaFoldDB" id="A0A843XFC1"/>
<feature type="region of interest" description="Disordered" evidence="1">
    <location>
        <begin position="761"/>
        <end position="780"/>
    </location>
</feature>